<evidence type="ECO:0000313" key="4">
    <source>
        <dbReference type="Proteomes" id="UP000780875"/>
    </source>
</evidence>
<evidence type="ECO:0000259" key="2">
    <source>
        <dbReference type="Pfam" id="PF13472"/>
    </source>
</evidence>
<dbReference type="RefSeq" id="WP_224121470.1">
    <property type="nucleotide sequence ID" value="NZ_JAIQZJ010000001.1"/>
</dbReference>
<dbReference type="PANTHER" id="PTHR37981">
    <property type="entry name" value="LIPASE 2"/>
    <property type="match status" value="1"/>
</dbReference>
<dbReference type="Pfam" id="PF13472">
    <property type="entry name" value="Lipase_GDSL_2"/>
    <property type="match status" value="1"/>
</dbReference>
<feature type="domain" description="SGNH hydrolase-type esterase" evidence="2">
    <location>
        <begin position="208"/>
        <end position="434"/>
    </location>
</feature>
<name>A0ABS7U808_9ACTN</name>
<dbReference type="SUPFAM" id="SSF52266">
    <property type="entry name" value="SGNH hydrolase"/>
    <property type="match status" value="1"/>
</dbReference>
<keyword evidence="4" id="KW-1185">Reference proteome</keyword>
<dbReference type="Gene3D" id="3.40.50.1110">
    <property type="entry name" value="SGNH hydrolase"/>
    <property type="match status" value="1"/>
</dbReference>
<organism evidence="3 4">
    <name type="scientific">Nocardioides mangrovi</name>
    <dbReference type="NCBI Taxonomy" id="2874580"/>
    <lineage>
        <taxon>Bacteria</taxon>
        <taxon>Bacillati</taxon>
        <taxon>Actinomycetota</taxon>
        <taxon>Actinomycetes</taxon>
        <taxon>Propionibacteriales</taxon>
        <taxon>Nocardioidaceae</taxon>
        <taxon>Nocardioides</taxon>
    </lineage>
</organism>
<gene>
    <name evidence="3" type="ORF">K8U61_02950</name>
</gene>
<protein>
    <submittedName>
        <fullName evidence="3">GDSL-type esterase/lipase family protein</fullName>
    </submittedName>
</protein>
<keyword evidence="1" id="KW-1133">Transmembrane helix</keyword>
<keyword evidence="1" id="KW-0472">Membrane</keyword>
<feature type="transmembrane region" description="Helical" evidence="1">
    <location>
        <begin position="145"/>
        <end position="165"/>
    </location>
</feature>
<keyword evidence="1" id="KW-0812">Transmembrane</keyword>
<feature type="transmembrane region" description="Helical" evidence="1">
    <location>
        <begin position="115"/>
        <end position="138"/>
    </location>
</feature>
<dbReference type="InterPro" id="IPR013830">
    <property type="entry name" value="SGNH_hydro"/>
</dbReference>
<comment type="caution">
    <text evidence="3">The sequence shown here is derived from an EMBL/GenBank/DDBJ whole genome shotgun (WGS) entry which is preliminary data.</text>
</comment>
<evidence type="ECO:0000313" key="3">
    <source>
        <dbReference type="EMBL" id="MBZ5737109.1"/>
    </source>
</evidence>
<dbReference type="InterPro" id="IPR037460">
    <property type="entry name" value="SEST-like"/>
</dbReference>
<sequence length="449" mass="46601">MGRHVRRGILVVLALLIAAVSIGVGLVVTPDQQVATAGQTIEVGVSAPTLDLSGPGELDLFGQRLDTTVEFAGPVRPRIRLTHITLSQQLRDFTSGGGDSAASLSSALVDGFRRYIYWEIAVVGVVAVLIAGAVTGWLRRGWRASLVFIALVLVVTEAINVGAIMSTAYTAPDKLGDVRSLQALVGDAPELRVPAKQPRDDVAGRVVVIGDSTAAGIGNSPLPDPTPDDEACHRSSDAFAVALANVGTAPVTNLACSGATIRAGLLGPQAAGSRTVPAQLSSRALADAATVVVSVGANDVRWSDQLLVCAVSVSCQNNAEQAAFQQDLSAFSVDYLELLSALQQLPTQPEVVIDLYYDPFAGDIDCLADLGVTAEKQEAMLSKLTAINEILRSGAEAASFRTAEPNFDGHGLCGATPFVQGVDDPAPFHPTPGGEVAIALAVERALRAD</sequence>
<dbReference type="EMBL" id="JAIQZJ010000001">
    <property type="protein sequence ID" value="MBZ5737109.1"/>
    <property type="molecule type" value="Genomic_DNA"/>
</dbReference>
<evidence type="ECO:0000256" key="1">
    <source>
        <dbReference type="SAM" id="Phobius"/>
    </source>
</evidence>
<dbReference type="PANTHER" id="PTHR37981:SF1">
    <property type="entry name" value="SGNH HYDROLASE-TYPE ESTERASE DOMAIN-CONTAINING PROTEIN"/>
    <property type="match status" value="1"/>
</dbReference>
<reference evidence="3 4" key="1">
    <citation type="submission" date="2021-09" db="EMBL/GenBank/DDBJ databases">
        <title>Whole genome sequence of Nocardioides sp. GBK3QG-3.</title>
        <authorList>
            <person name="Tuo L."/>
        </authorList>
    </citation>
    <scope>NUCLEOTIDE SEQUENCE [LARGE SCALE GENOMIC DNA]</scope>
    <source>
        <strain evidence="3 4">GBK3QG-3</strain>
    </source>
</reference>
<dbReference type="InterPro" id="IPR036514">
    <property type="entry name" value="SGNH_hydro_sf"/>
</dbReference>
<accession>A0ABS7U808</accession>
<proteinExistence type="predicted"/>
<dbReference type="Proteomes" id="UP000780875">
    <property type="component" value="Unassembled WGS sequence"/>
</dbReference>